<feature type="region of interest" description="Disordered" evidence="1">
    <location>
        <begin position="1"/>
        <end position="22"/>
    </location>
</feature>
<dbReference type="RefSeq" id="WP_238467601.1">
    <property type="nucleotide sequence ID" value="NZ_JAKLJA010000040.1"/>
</dbReference>
<dbReference type="EMBL" id="JAKLJA010000040">
    <property type="protein sequence ID" value="MCG5077708.1"/>
    <property type="molecule type" value="Genomic_DNA"/>
</dbReference>
<dbReference type="AlphaFoldDB" id="A0A9X1ULR2"/>
<dbReference type="Proteomes" id="UP001139308">
    <property type="component" value="Unassembled WGS sequence"/>
</dbReference>
<comment type="caution">
    <text evidence="2">The sequence shown here is derived from an EMBL/GenBank/DDBJ whole genome shotgun (WGS) entry which is preliminary data.</text>
</comment>
<name>A0A9X1ULR2_9BURK</name>
<feature type="compositionally biased region" description="Basic and acidic residues" evidence="1">
    <location>
        <begin position="1"/>
        <end position="11"/>
    </location>
</feature>
<proteinExistence type="predicted"/>
<evidence type="ECO:0000313" key="3">
    <source>
        <dbReference type="Proteomes" id="UP001139308"/>
    </source>
</evidence>
<gene>
    <name evidence="2" type="ORF">L5014_30930</name>
</gene>
<protein>
    <submittedName>
        <fullName evidence="2">Uncharacterized protein</fullName>
    </submittedName>
</protein>
<feature type="region of interest" description="Disordered" evidence="1">
    <location>
        <begin position="109"/>
        <end position="133"/>
    </location>
</feature>
<evidence type="ECO:0000256" key="1">
    <source>
        <dbReference type="SAM" id="MobiDB-lite"/>
    </source>
</evidence>
<sequence>MRHYDQGDHARGQHQRCLGPQAKKAELIEKNQIKANKKMREIERPWRQERLHQQAQAHERQPGQQDPVCNLVAMKCEPEGQRDTDGRDKRTCATECEYLWKIRSEHRTGSRKTDFPIAETHPDQRSEHERRTAEVGETPAIVFREFLFDARILESGWPAKHVDQPRSNRARRGRAFKEFRFRRRLKPEYVHRHSPVFWSIQERVLNTFIPAQ</sequence>
<organism evidence="2 3">
    <name type="scientific">Paraburkholderia tagetis</name>
    <dbReference type="NCBI Taxonomy" id="2913261"/>
    <lineage>
        <taxon>Bacteria</taxon>
        <taxon>Pseudomonadati</taxon>
        <taxon>Pseudomonadota</taxon>
        <taxon>Betaproteobacteria</taxon>
        <taxon>Burkholderiales</taxon>
        <taxon>Burkholderiaceae</taxon>
        <taxon>Paraburkholderia</taxon>
    </lineage>
</organism>
<keyword evidence="3" id="KW-1185">Reference proteome</keyword>
<evidence type="ECO:0000313" key="2">
    <source>
        <dbReference type="EMBL" id="MCG5077708.1"/>
    </source>
</evidence>
<accession>A0A9X1ULR2</accession>
<reference evidence="2" key="1">
    <citation type="submission" date="2022-01" db="EMBL/GenBank/DDBJ databases">
        <title>Genome sequence and assembly of Parabukholderia sp. RG36.</title>
        <authorList>
            <person name="Chhetri G."/>
        </authorList>
    </citation>
    <scope>NUCLEOTIDE SEQUENCE</scope>
    <source>
        <strain evidence="2">RG36</strain>
    </source>
</reference>